<dbReference type="Gene3D" id="1.10.340.70">
    <property type="match status" value="1"/>
</dbReference>
<evidence type="ECO:0000313" key="2">
    <source>
        <dbReference type="EMBL" id="CAF4441500.1"/>
    </source>
</evidence>
<name>A0A820RX92_9BILA</name>
<feature type="non-terminal residue" evidence="2">
    <location>
        <position position="1"/>
    </location>
</feature>
<accession>A0A820RX92</accession>
<sequence length="146" mass="17371">LSSNKDILDPPHNNSRSITTSPTFDFSLVRISAEQQTDPYFSNIWQQSLENKCDDNRYMVENKVWYKVVQPTSMKTQLKLIRIPKSMQLEVIQCYHDHPTGAHFGINRTWLKIRQVCYWPRMKEIINDYIRSCEKCAKYNVRRSKP</sequence>
<dbReference type="Proteomes" id="UP000663844">
    <property type="component" value="Unassembled WGS sequence"/>
</dbReference>
<dbReference type="EMBL" id="CAJOAZ010031643">
    <property type="protein sequence ID" value="CAF4441500.1"/>
    <property type="molecule type" value="Genomic_DNA"/>
</dbReference>
<dbReference type="InterPro" id="IPR050951">
    <property type="entry name" value="Retrovirus_Pol_polyprotein"/>
</dbReference>
<dbReference type="PANTHER" id="PTHR37984:SF5">
    <property type="entry name" value="PROTEIN NYNRIN-LIKE"/>
    <property type="match status" value="1"/>
</dbReference>
<organism evidence="2 3">
    <name type="scientific">Adineta steineri</name>
    <dbReference type="NCBI Taxonomy" id="433720"/>
    <lineage>
        <taxon>Eukaryota</taxon>
        <taxon>Metazoa</taxon>
        <taxon>Spiralia</taxon>
        <taxon>Gnathifera</taxon>
        <taxon>Rotifera</taxon>
        <taxon>Eurotatoria</taxon>
        <taxon>Bdelloidea</taxon>
        <taxon>Adinetida</taxon>
        <taxon>Adinetidae</taxon>
        <taxon>Adineta</taxon>
    </lineage>
</organism>
<dbReference type="AlphaFoldDB" id="A0A820RX92"/>
<gene>
    <name evidence="2" type="ORF">OXD698_LOCUS53850</name>
</gene>
<dbReference type="Pfam" id="PF17921">
    <property type="entry name" value="Integrase_H2C2"/>
    <property type="match status" value="1"/>
</dbReference>
<evidence type="ECO:0000313" key="3">
    <source>
        <dbReference type="Proteomes" id="UP000663844"/>
    </source>
</evidence>
<evidence type="ECO:0000259" key="1">
    <source>
        <dbReference type="Pfam" id="PF17921"/>
    </source>
</evidence>
<comment type="caution">
    <text evidence="2">The sequence shown here is derived from an EMBL/GenBank/DDBJ whole genome shotgun (WGS) entry which is preliminary data.</text>
</comment>
<proteinExistence type="predicted"/>
<feature type="domain" description="Integrase zinc-binding" evidence="1">
    <location>
        <begin position="83"/>
        <end position="141"/>
    </location>
</feature>
<dbReference type="InterPro" id="IPR041588">
    <property type="entry name" value="Integrase_H2C2"/>
</dbReference>
<feature type="non-terminal residue" evidence="2">
    <location>
        <position position="146"/>
    </location>
</feature>
<dbReference type="PANTHER" id="PTHR37984">
    <property type="entry name" value="PROTEIN CBG26694"/>
    <property type="match status" value="1"/>
</dbReference>
<protein>
    <recommendedName>
        <fullName evidence="1">Integrase zinc-binding domain-containing protein</fullName>
    </recommendedName>
</protein>
<reference evidence="2" key="1">
    <citation type="submission" date="2021-02" db="EMBL/GenBank/DDBJ databases">
        <authorList>
            <person name="Nowell W R."/>
        </authorList>
    </citation>
    <scope>NUCLEOTIDE SEQUENCE</scope>
</reference>
<dbReference type="FunFam" id="1.10.340.70:FF:000001">
    <property type="entry name" value="Retrovirus-related Pol polyprotein from transposon gypsy-like Protein"/>
    <property type="match status" value="1"/>
</dbReference>